<dbReference type="Gene3D" id="3.30.420.40">
    <property type="match status" value="1"/>
</dbReference>
<evidence type="ECO:0000313" key="1">
    <source>
        <dbReference type="EMBL" id="SVE48981.1"/>
    </source>
</evidence>
<dbReference type="EMBL" id="UINC01220876">
    <property type="protein sequence ID" value="SVE48981.1"/>
    <property type="molecule type" value="Genomic_DNA"/>
</dbReference>
<evidence type="ECO:0008006" key="2">
    <source>
        <dbReference type="Google" id="ProtNLM"/>
    </source>
</evidence>
<protein>
    <recommendedName>
        <fullName evidence="2">Hsp70 family protein</fullName>
    </recommendedName>
</protein>
<dbReference type="SUPFAM" id="SSF53067">
    <property type="entry name" value="Actin-like ATPase domain"/>
    <property type="match status" value="1"/>
</dbReference>
<gene>
    <name evidence="1" type="ORF">METZ01_LOCUS501835</name>
</gene>
<reference evidence="1" key="1">
    <citation type="submission" date="2018-05" db="EMBL/GenBank/DDBJ databases">
        <authorList>
            <person name="Lanie J.A."/>
            <person name="Ng W.-L."/>
            <person name="Kazmierczak K.M."/>
            <person name="Andrzejewski T.M."/>
            <person name="Davidsen T.M."/>
            <person name="Wayne K.J."/>
            <person name="Tettelin H."/>
            <person name="Glass J.I."/>
            <person name="Rusch D."/>
            <person name="Podicherti R."/>
            <person name="Tsui H.-C.T."/>
            <person name="Winkler M.E."/>
        </authorList>
    </citation>
    <scope>NUCLEOTIDE SEQUENCE</scope>
</reference>
<organism evidence="1">
    <name type="scientific">marine metagenome</name>
    <dbReference type="NCBI Taxonomy" id="408172"/>
    <lineage>
        <taxon>unclassified sequences</taxon>
        <taxon>metagenomes</taxon>
        <taxon>ecological metagenomes</taxon>
    </lineage>
</organism>
<dbReference type="InterPro" id="IPR043129">
    <property type="entry name" value="ATPase_NBD"/>
</dbReference>
<accession>A0A383DWW4</accession>
<dbReference type="AlphaFoldDB" id="A0A383DWW4"/>
<feature type="non-terminal residue" evidence="1">
    <location>
        <position position="110"/>
    </location>
</feature>
<sequence>MNEPIAYGIDFGTTNSSIAVAYRDRVEPLGLLTDPGVESKLYLDSTGQRLVGDEAVQQYLLGFDSTQNRLMSWLKSELATPGLRTQRWTPGEFWEMEDLVGFIIRDLKNR</sequence>
<name>A0A383DWW4_9ZZZZ</name>
<proteinExistence type="predicted"/>